<dbReference type="InterPro" id="IPR046318">
    <property type="entry name" value="DUF5344"/>
</dbReference>
<dbReference type="Pfam" id="PF17279">
    <property type="entry name" value="DUF5344"/>
    <property type="match status" value="1"/>
</dbReference>
<protein>
    <recommendedName>
        <fullName evidence="3">YwqI/YxiC family protein</fullName>
    </recommendedName>
</protein>
<dbReference type="EMBL" id="NFZX01000039">
    <property type="protein sequence ID" value="RFA33350.1"/>
    <property type="molecule type" value="Genomic_DNA"/>
</dbReference>
<sequence>MPEIKVNQTKITPVLQRLKQQTAELNTTPSSIEFSQSRLNLIEEIKTIEEKYYDAIEKYKKSLLKVEEDVEASINTYVEKDEQLASGFNNLRK</sequence>
<dbReference type="AlphaFoldDB" id="A0A3E0WK75"/>
<dbReference type="Proteomes" id="UP000256488">
    <property type="component" value="Unassembled WGS sequence"/>
</dbReference>
<comment type="caution">
    <text evidence="1">The sequence shown here is derived from an EMBL/GenBank/DDBJ whole genome shotgun (WGS) entry which is preliminary data.</text>
</comment>
<proteinExistence type="predicted"/>
<name>A0A3E0WK75_9BACI</name>
<reference evidence="1 2" key="1">
    <citation type="submission" date="2017-05" db="EMBL/GenBank/DDBJ databases">
        <title>Virgibacillus sp. AK90 isolated from a saltern of Kakinada, India.</title>
        <authorList>
            <person name="Gupta V."/>
            <person name="Sidhu C."/>
            <person name="Korpole S."/>
            <person name="Pinnaka A.K."/>
        </authorList>
    </citation>
    <scope>NUCLEOTIDE SEQUENCE [LARGE SCALE GENOMIC DNA]</scope>
    <source>
        <strain evidence="1 2">AK90</strain>
    </source>
</reference>
<evidence type="ECO:0000313" key="2">
    <source>
        <dbReference type="Proteomes" id="UP000256488"/>
    </source>
</evidence>
<dbReference type="RefSeq" id="WP_116279091.1">
    <property type="nucleotide sequence ID" value="NZ_NFZX01000039.1"/>
</dbReference>
<organism evidence="1 2">
    <name type="scientific">Virgibacillus dokdonensis</name>
    <dbReference type="NCBI Taxonomy" id="302167"/>
    <lineage>
        <taxon>Bacteria</taxon>
        <taxon>Bacillati</taxon>
        <taxon>Bacillota</taxon>
        <taxon>Bacilli</taxon>
        <taxon>Bacillales</taxon>
        <taxon>Bacillaceae</taxon>
        <taxon>Virgibacillus</taxon>
    </lineage>
</organism>
<evidence type="ECO:0008006" key="3">
    <source>
        <dbReference type="Google" id="ProtNLM"/>
    </source>
</evidence>
<accession>A0A3E0WK75</accession>
<evidence type="ECO:0000313" key="1">
    <source>
        <dbReference type="EMBL" id="RFA33350.1"/>
    </source>
</evidence>
<gene>
    <name evidence="1" type="ORF">CAI16_15180</name>
</gene>